<dbReference type="Proteomes" id="UP000239203">
    <property type="component" value="Unassembled WGS sequence"/>
</dbReference>
<proteinExistence type="inferred from homology"/>
<sequence length="263" mass="26739">MRFADTVTLITGAGTGIGAATARRLVEEGGKVVLTGRREAPLREVADPLGESALVLPADAVDSAAMKAVVAATLEKFGRLDGVVANAGGHGLGTALETDDAGWKLALDVNLTSAFVTIREALPALRVRGGSVVLVSSLAGLFAGPGVAGYTSTKHALIGLTRSIARDYGRDGVRANAVCPGWVRTPMADEQMAAFGAGKGLDREQAYKVVTENCPLGRPAEPEEIASVIAFLASKDAAIVSGAVVTADAGASSVDLPTIAFVD</sequence>
<dbReference type="GO" id="GO:0016491">
    <property type="term" value="F:oxidoreductase activity"/>
    <property type="evidence" value="ECO:0007669"/>
    <property type="project" value="UniProtKB-KW"/>
</dbReference>
<dbReference type="Pfam" id="PF13561">
    <property type="entry name" value="adh_short_C2"/>
    <property type="match status" value="1"/>
</dbReference>
<gene>
    <name evidence="5" type="ORF">CLV40_110132</name>
</gene>
<evidence type="ECO:0000313" key="5">
    <source>
        <dbReference type="EMBL" id="PPK66428.1"/>
    </source>
</evidence>
<dbReference type="EMBL" id="PTIX01000010">
    <property type="protein sequence ID" value="PPK66428.1"/>
    <property type="molecule type" value="Genomic_DNA"/>
</dbReference>
<dbReference type="PRINTS" id="PR00080">
    <property type="entry name" value="SDRFAMILY"/>
</dbReference>
<dbReference type="AlphaFoldDB" id="A0A2S6GMG7"/>
<dbReference type="InterPro" id="IPR002347">
    <property type="entry name" value="SDR_fam"/>
</dbReference>
<keyword evidence="3" id="KW-0520">NAD</keyword>
<dbReference type="PANTHER" id="PTHR24321:SF8">
    <property type="entry name" value="ESTRADIOL 17-BETA-DEHYDROGENASE 8-RELATED"/>
    <property type="match status" value="1"/>
</dbReference>
<name>A0A2S6GMG7_9PSEU</name>
<dbReference type="RefSeq" id="WP_104480404.1">
    <property type="nucleotide sequence ID" value="NZ_CP154825.1"/>
</dbReference>
<dbReference type="SUPFAM" id="SSF51735">
    <property type="entry name" value="NAD(P)-binding Rossmann-fold domains"/>
    <property type="match status" value="1"/>
</dbReference>
<dbReference type="SMART" id="SM00822">
    <property type="entry name" value="PKS_KR"/>
    <property type="match status" value="1"/>
</dbReference>
<evidence type="ECO:0000313" key="6">
    <source>
        <dbReference type="Proteomes" id="UP000239203"/>
    </source>
</evidence>
<dbReference type="CDD" id="cd05233">
    <property type="entry name" value="SDR_c"/>
    <property type="match status" value="1"/>
</dbReference>
<evidence type="ECO:0000256" key="1">
    <source>
        <dbReference type="ARBA" id="ARBA00006484"/>
    </source>
</evidence>
<comment type="similarity">
    <text evidence="1">Belongs to the short-chain dehydrogenases/reductases (SDR) family.</text>
</comment>
<dbReference type="InterPro" id="IPR036291">
    <property type="entry name" value="NAD(P)-bd_dom_sf"/>
</dbReference>
<reference evidence="5 6" key="1">
    <citation type="submission" date="2018-02" db="EMBL/GenBank/DDBJ databases">
        <title>Genomic Encyclopedia of Archaeal and Bacterial Type Strains, Phase II (KMG-II): from individual species to whole genera.</title>
        <authorList>
            <person name="Goeker M."/>
        </authorList>
    </citation>
    <scope>NUCLEOTIDE SEQUENCE [LARGE SCALE GENOMIC DNA]</scope>
    <source>
        <strain evidence="5 6">YU 961-1</strain>
    </source>
</reference>
<dbReference type="InterPro" id="IPR057326">
    <property type="entry name" value="KR_dom"/>
</dbReference>
<evidence type="ECO:0000256" key="2">
    <source>
        <dbReference type="ARBA" id="ARBA00023002"/>
    </source>
</evidence>
<evidence type="ECO:0000256" key="3">
    <source>
        <dbReference type="ARBA" id="ARBA00023027"/>
    </source>
</evidence>
<dbReference type="FunFam" id="3.40.50.720:FF:000084">
    <property type="entry name" value="Short-chain dehydrogenase reductase"/>
    <property type="match status" value="1"/>
</dbReference>
<organism evidence="5 6">
    <name type="scientific">Actinokineospora auranticolor</name>
    <dbReference type="NCBI Taxonomy" id="155976"/>
    <lineage>
        <taxon>Bacteria</taxon>
        <taxon>Bacillati</taxon>
        <taxon>Actinomycetota</taxon>
        <taxon>Actinomycetes</taxon>
        <taxon>Pseudonocardiales</taxon>
        <taxon>Pseudonocardiaceae</taxon>
        <taxon>Actinokineospora</taxon>
    </lineage>
</organism>
<dbReference type="PROSITE" id="PS00061">
    <property type="entry name" value="ADH_SHORT"/>
    <property type="match status" value="1"/>
</dbReference>
<dbReference type="PANTHER" id="PTHR24321">
    <property type="entry name" value="DEHYDROGENASES, SHORT CHAIN"/>
    <property type="match status" value="1"/>
</dbReference>
<keyword evidence="6" id="KW-1185">Reference proteome</keyword>
<protein>
    <submittedName>
        <fullName evidence="5">NAD(P)-dependent dehydrogenase (Short-subunit alcohol dehydrogenase family)</fullName>
    </submittedName>
</protein>
<accession>A0A2S6GMG7</accession>
<comment type="caution">
    <text evidence="5">The sequence shown here is derived from an EMBL/GenBank/DDBJ whole genome shotgun (WGS) entry which is preliminary data.</text>
</comment>
<keyword evidence="2" id="KW-0560">Oxidoreductase</keyword>
<dbReference type="InterPro" id="IPR020904">
    <property type="entry name" value="Sc_DH/Rdtase_CS"/>
</dbReference>
<dbReference type="Gene3D" id="3.40.50.720">
    <property type="entry name" value="NAD(P)-binding Rossmann-like Domain"/>
    <property type="match status" value="1"/>
</dbReference>
<dbReference type="OrthoDB" id="7064009at2"/>
<feature type="domain" description="Ketoreductase" evidence="4">
    <location>
        <begin position="6"/>
        <end position="189"/>
    </location>
</feature>
<evidence type="ECO:0000259" key="4">
    <source>
        <dbReference type="SMART" id="SM00822"/>
    </source>
</evidence>
<dbReference type="PRINTS" id="PR00081">
    <property type="entry name" value="GDHRDH"/>
</dbReference>